<dbReference type="OrthoDB" id="29546at2759"/>
<dbReference type="InterPro" id="IPR052227">
    <property type="entry name" value="Arf-Rho-GAP_ANK-PH_domain"/>
</dbReference>
<dbReference type="GO" id="GO:0005737">
    <property type="term" value="C:cytoplasm"/>
    <property type="evidence" value="ECO:0007669"/>
    <property type="project" value="TreeGrafter"/>
</dbReference>
<dbReference type="EMBL" id="UYRT01000424">
    <property type="protein sequence ID" value="VDK28166.1"/>
    <property type="molecule type" value="Genomic_DNA"/>
</dbReference>
<dbReference type="WBParaSite" id="GPUH_0000048401-mRNA-1">
    <property type="protein sequence ID" value="GPUH_0000048401-mRNA-1"/>
    <property type="gene ID" value="GPUH_0000048401"/>
</dbReference>
<dbReference type="GO" id="GO:0007165">
    <property type="term" value="P:signal transduction"/>
    <property type="evidence" value="ECO:0007669"/>
    <property type="project" value="InterPro"/>
</dbReference>
<dbReference type="PROSITE" id="PS50238">
    <property type="entry name" value="RHOGAP"/>
    <property type="match status" value="1"/>
</dbReference>
<protein>
    <submittedName>
        <fullName evidence="4">Rho-GAP domain-containing protein</fullName>
    </submittedName>
</protein>
<evidence type="ECO:0000313" key="2">
    <source>
        <dbReference type="EMBL" id="VDK28166.1"/>
    </source>
</evidence>
<proteinExistence type="predicted"/>
<evidence type="ECO:0000313" key="4">
    <source>
        <dbReference type="WBParaSite" id="GPUH_0000048401-mRNA-1"/>
    </source>
</evidence>
<dbReference type="InterPro" id="IPR000198">
    <property type="entry name" value="RhoGAP_dom"/>
</dbReference>
<dbReference type="Proteomes" id="UP000271098">
    <property type="component" value="Unassembled WGS sequence"/>
</dbReference>
<dbReference type="InterPro" id="IPR008936">
    <property type="entry name" value="Rho_GTPase_activation_prot"/>
</dbReference>
<dbReference type="PANTHER" id="PTHR45899">
    <property type="entry name" value="RHO GTPASE ACTIVATING PROTEIN AT 15B, ISOFORM C"/>
    <property type="match status" value="1"/>
</dbReference>
<feature type="domain" description="Rho-GAP" evidence="1">
    <location>
        <begin position="57"/>
        <end position="240"/>
    </location>
</feature>
<reference evidence="2 3" key="2">
    <citation type="submission" date="2018-11" db="EMBL/GenBank/DDBJ databases">
        <authorList>
            <consortium name="Pathogen Informatics"/>
        </authorList>
    </citation>
    <scope>NUCLEOTIDE SEQUENCE [LARGE SCALE GENOMIC DNA]</scope>
</reference>
<name>A0A183CVJ3_9BILA</name>
<sequence length="550" mass="62898">MKSNISKVDWCASVVGSTKGPFLLMQEGGSLFVQAEHDSATSSWTELLKHQMECTGHRLEDCKLTPDDVPVIVDKCVKFISTYGLFQPADDRNNICAVLDAINVHIVPESDDIVNVVADVLRSFFRQLDSPLIPHHIQERLFAVADMKRISLLEEYHEILMGLPRIRLQTLRRVLDHLKDVTEHAYANLATVENVAKVFGPTLFSVEQDPRASQVHSGFAYTVQQVNLVKDLLTYYASIFHISAREMSIKSKMNMLQENPKKVKVRADGFLVPVHILEKDNHTFNVQSSSTAEQVKAFIRSNHPSLCLPTSMMRSFFSKPDFALVFYIRLRYVKRREAGLLCAAKVISDKLETTPHKLWSLFEHFGVSALNFEKRAVIHILFQEIKCGQLERRVNALEKMSSMVTGRWLDWEPTECYLLFKRDPAPFSYRLLYPFANDVRIAEPGTKSFNVGHLKLEGGLITYYNKALKKLSEWNTDDILLYVGHEAARKPPFLHTLTFFLPKLASFKYKSKYLGYCVAFRENTQRTQWLNAVISSQHDFQDTSASLVQI</sequence>
<dbReference type="PANTHER" id="PTHR45899:SF2">
    <property type="entry name" value="RHO GTPASE ACTIVATING PROTEIN AT 15B, ISOFORM C"/>
    <property type="match status" value="1"/>
</dbReference>
<gene>
    <name evidence="2" type="ORF">GPUH_LOCUS484</name>
</gene>
<organism evidence="4">
    <name type="scientific">Gongylonema pulchrum</name>
    <dbReference type="NCBI Taxonomy" id="637853"/>
    <lineage>
        <taxon>Eukaryota</taxon>
        <taxon>Metazoa</taxon>
        <taxon>Ecdysozoa</taxon>
        <taxon>Nematoda</taxon>
        <taxon>Chromadorea</taxon>
        <taxon>Rhabditida</taxon>
        <taxon>Spirurina</taxon>
        <taxon>Spiruromorpha</taxon>
        <taxon>Spiruroidea</taxon>
        <taxon>Gongylonematidae</taxon>
        <taxon>Gongylonema</taxon>
    </lineage>
</organism>
<dbReference type="SMART" id="SM00324">
    <property type="entry name" value="RhoGAP"/>
    <property type="match status" value="1"/>
</dbReference>
<evidence type="ECO:0000259" key="1">
    <source>
        <dbReference type="PROSITE" id="PS50238"/>
    </source>
</evidence>
<evidence type="ECO:0000313" key="3">
    <source>
        <dbReference type="Proteomes" id="UP000271098"/>
    </source>
</evidence>
<reference evidence="4" key="1">
    <citation type="submission" date="2016-06" db="UniProtKB">
        <authorList>
            <consortium name="WormBaseParasite"/>
        </authorList>
    </citation>
    <scope>IDENTIFICATION</scope>
</reference>
<dbReference type="Gene3D" id="1.10.555.10">
    <property type="entry name" value="Rho GTPase activation protein"/>
    <property type="match status" value="1"/>
</dbReference>
<dbReference type="GO" id="GO:0005547">
    <property type="term" value="F:phosphatidylinositol-3,4,5-trisphosphate binding"/>
    <property type="evidence" value="ECO:0007669"/>
    <property type="project" value="TreeGrafter"/>
</dbReference>
<dbReference type="Pfam" id="PF00620">
    <property type="entry name" value="RhoGAP"/>
    <property type="match status" value="1"/>
</dbReference>
<accession>A0A183CVJ3</accession>
<keyword evidence="3" id="KW-1185">Reference proteome</keyword>
<dbReference type="SUPFAM" id="SSF48350">
    <property type="entry name" value="GTPase activation domain, GAP"/>
    <property type="match status" value="1"/>
</dbReference>
<dbReference type="AlphaFoldDB" id="A0A183CVJ3"/>